<protein>
    <submittedName>
        <fullName evidence="2">Uncharacterized protein</fullName>
    </submittedName>
</protein>
<feature type="compositionally biased region" description="Basic and acidic residues" evidence="1">
    <location>
        <begin position="110"/>
        <end position="119"/>
    </location>
</feature>
<reference evidence="2" key="2">
    <citation type="submission" date="2021-12" db="EMBL/GenBank/DDBJ databases">
        <title>Resequencing data analysis of finger millet.</title>
        <authorList>
            <person name="Hatakeyama M."/>
            <person name="Aluri S."/>
            <person name="Balachadran M.T."/>
            <person name="Sivarajan S.R."/>
            <person name="Poveda L."/>
            <person name="Shimizu-Inatsugi R."/>
            <person name="Schlapbach R."/>
            <person name="Sreeman S.M."/>
            <person name="Shimizu K.K."/>
        </authorList>
    </citation>
    <scope>NUCLEOTIDE SEQUENCE</scope>
</reference>
<keyword evidence="3" id="KW-1185">Reference proteome</keyword>
<evidence type="ECO:0000256" key="1">
    <source>
        <dbReference type="SAM" id="MobiDB-lite"/>
    </source>
</evidence>
<accession>A0AAV5FVX1</accession>
<dbReference type="Proteomes" id="UP001054889">
    <property type="component" value="Unassembled WGS sequence"/>
</dbReference>
<organism evidence="2 3">
    <name type="scientific">Eleusine coracana subsp. coracana</name>
    <dbReference type="NCBI Taxonomy" id="191504"/>
    <lineage>
        <taxon>Eukaryota</taxon>
        <taxon>Viridiplantae</taxon>
        <taxon>Streptophyta</taxon>
        <taxon>Embryophyta</taxon>
        <taxon>Tracheophyta</taxon>
        <taxon>Spermatophyta</taxon>
        <taxon>Magnoliopsida</taxon>
        <taxon>Liliopsida</taxon>
        <taxon>Poales</taxon>
        <taxon>Poaceae</taxon>
        <taxon>PACMAD clade</taxon>
        <taxon>Chloridoideae</taxon>
        <taxon>Cynodonteae</taxon>
        <taxon>Eleusininae</taxon>
        <taxon>Eleusine</taxon>
    </lineage>
</organism>
<evidence type="ECO:0000313" key="2">
    <source>
        <dbReference type="EMBL" id="GJN38605.1"/>
    </source>
</evidence>
<reference evidence="2" key="1">
    <citation type="journal article" date="2018" name="DNA Res.">
        <title>Multiple hybrid de novo genome assembly of finger millet, an orphan allotetraploid crop.</title>
        <authorList>
            <person name="Hatakeyama M."/>
            <person name="Aluri S."/>
            <person name="Balachadran M.T."/>
            <person name="Sivarajan S.R."/>
            <person name="Patrignani A."/>
            <person name="Gruter S."/>
            <person name="Poveda L."/>
            <person name="Shimizu-Inatsugi R."/>
            <person name="Baeten J."/>
            <person name="Francoijs K.J."/>
            <person name="Nataraja K.N."/>
            <person name="Reddy Y.A.N."/>
            <person name="Phadnis S."/>
            <person name="Ravikumar R.L."/>
            <person name="Schlapbach R."/>
            <person name="Sreeman S.M."/>
            <person name="Shimizu K.K."/>
        </authorList>
    </citation>
    <scope>NUCLEOTIDE SEQUENCE</scope>
</reference>
<feature type="region of interest" description="Disordered" evidence="1">
    <location>
        <begin position="186"/>
        <end position="219"/>
    </location>
</feature>
<dbReference type="PANTHER" id="PTHR33785:SF13">
    <property type="entry name" value="OS06G0550800 PROTEIN"/>
    <property type="match status" value="1"/>
</dbReference>
<evidence type="ECO:0000313" key="3">
    <source>
        <dbReference type="Proteomes" id="UP001054889"/>
    </source>
</evidence>
<dbReference type="AlphaFoldDB" id="A0AAV5FVX1"/>
<name>A0AAV5FVX1_ELECO</name>
<proteinExistence type="predicted"/>
<feature type="compositionally biased region" description="Pro residues" evidence="1">
    <location>
        <begin position="32"/>
        <end position="51"/>
    </location>
</feature>
<gene>
    <name evidence="2" type="primary">gb27663</name>
    <name evidence="2" type="ORF">PR202_gb27663</name>
</gene>
<comment type="caution">
    <text evidence="2">The sequence shown here is derived from an EMBL/GenBank/DDBJ whole genome shotgun (WGS) entry which is preliminary data.</text>
</comment>
<feature type="region of interest" description="Disordered" evidence="1">
    <location>
        <begin position="29"/>
        <end position="135"/>
    </location>
</feature>
<dbReference type="PANTHER" id="PTHR33785">
    <property type="entry name" value="OS06G0550800 PROTEIN"/>
    <property type="match status" value="1"/>
</dbReference>
<dbReference type="EMBL" id="BQKI01000097">
    <property type="protein sequence ID" value="GJN38605.1"/>
    <property type="molecule type" value="Genomic_DNA"/>
</dbReference>
<sequence>MERVQAAAATTAEETMTLYDACWFHRLVLLPSPLPPPPPPEPPAASQPPPASSTASPTAGARHRRTRSDEFQQGLEPLQIPTNTTRARLETILSGKDGMVAAPQPQPLPDRVRRPEPRRPARRSRRRRRGRSMSELEFEELKGLQDLGFTFSDAEVDAQLASIVPGLRRKLSGEVVVEPLLVQPTTAAPNNQEEAAIAAGGDPDDDSAAAPRRPYLSEAWDDEEEEVRAALRNWRIPHAVDGADLKEHLRMWAHTVASAVR</sequence>
<feature type="compositionally biased region" description="Basic residues" evidence="1">
    <location>
        <begin position="120"/>
        <end position="131"/>
    </location>
</feature>